<dbReference type="PANTHER" id="PTHR11439">
    <property type="entry name" value="GAG-POL-RELATED RETROTRANSPOSON"/>
    <property type="match status" value="1"/>
</dbReference>
<sequence length="136" mass="15261">MQIDQHLLADQIVSAYKQPMVHKFDQLPDKMLTSNDSDAVDTSTFQSTIGSLMYLSNGMRPNISCAVHLLARFAANPNLCPRRVLDHIMGYLSRHPHLSLNCGNTGDGFELWTDANWGGEHQRSTSGYFCCIILYI</sequence>
<evidence type="ECO:0000313" key="1">
    <source>
        <dbReference type="EMBL" id="MBW0553832.1"/>
    </source>
</evidence>
<evidence type="ECO:0008006" key="3">
    <source>
        <dbReference type="Google" id="ProtNLM"/>
    </source>
</evidence>
<keyword evidence="2" id="KW-1185">Reference proteome</keyword>
<reference evidence="1" key="1">
    <citation type="submission" date="2021-03" db="EMBL/GenBank/DDBJ databases">
        <title>Draft genome sequence of rust myrtle Austropuccinia psidii MF-1, a brazilian biotype.</title>
        <authorList>
            <person name="Quecine M.C."/>
            <person name="Pachon D.M.R."/>
            <person name="Bonatelli M.L."/>
            <person name="Correr F.H."/>
            <person name="Franceschini L.M."/>
            <person name="Leite T.F."/>
            <person name="Margarido G.R.A."/>
            <person name="Almeida C.A."/>
            <person name="Ferrarezi J.A."/>
            <person name="Labate C.A."/>
        </authorList>
    </citation>
    <scope>NUCLEOTIDE SEQUENCE</scope>
    <source>
        <strain evidence="1">MF-1</strain>
    </source>
</reference>
<dbReference type="PANTHER" id="PTHR11439:SF483">
    <property type="entry name" value="PEPTIDE SYNTHASE GLIP-LIKE, PUTATIVE (AFU_ORTHOLOGUE AFUA_3G12920)-RELATED"/>
    <property type="match status" value="1"/>
</dbReference>
<comment type="caution">
    <text evidence="1">The sequence shown here is derived from an EMBL/GenBank/DDBJ whole genome shotgun (WGS) entry which is preliminary data.</text>
</comment>
<accession>A0A9Q3J1P2</accession>
<gene>
    <name evidence="1" type="ORF">O181_093547</name>
</gene>
<dbReference type="Proteomes" id="UP000765509">
    <property type="component" value="Unassembled WGS sequence"/>
</dbReference>
<dbReference type="EMBL" id="AVOT02060352">
    <property type="protein sequence ID" value="MBW0553832.1"/>
    <property type="molecule type" value="Genomic_DNA"/>
</dbReference>
<dbReference type="OrthoDB" id="7612332at2759"/>
<protein>
    <recommendedName>
        <fullName evidence="3">Reverse transcriptase Ty1/copia-type domain-containing protein</fullName>
    </recommendedName>
</protein>
<dbReference type="AlphaFoldDB" id="A0A9Q3J1P2"/>
<organism evidence="1 2">
    <name type="scientific">Austropuccinia psidii MF-1</name>
    <dbReference type="NCBI Taxonomy" id="1389203"/>
    <lineage>
        <taxon>Eukaryota</taxon>
        <taxon>Fungi</taxon>
        <taxon>Dikarya</taxon>
        <taxon>Basidiomycota</taxon>
        <taxon>Pucciniomycotina</taxon>
        <taxon>Pucciniomycetes</taxon>
        <taxon>Pucciniales</taxon>
        <taxon>Sphaerophragmiaceae</taxon>
        <taxon>Austropuccinia</taxon>
    </lineage>
</organism>
<proteinExistence type="predicted"/>
<evidence type="ECO:0000313" key="2">
    <source>
        <dbReference type="Proteomes" id="UP000765509"/>
    </source>
</evidence>
<name>A0A9Q3J1P2_9BASI</name>